<keyword evidence="3 5" id="KW-0697">Rotamase</keyword>
<comment type="similarity">
    <text evidence="2 6">Belongs to the FKBP-type PPIase family.</text>
</comment>
<evidence type="ECO:0000256" key="2">
    <source>
        <dbReference type="ARBA" id="ARBA00006577"/>
    </source>
</evidence>
<evidence type="ECO:0000256" key="1">
    <source>
        <dbReference type="ARBA" id="ARBA00000971"/>
    </source>
</evidence>
<dbReference type="EMBL" id="FOFB01000015">
    <property type="protein sequence ID" value="SEQ77738.1"/>
    <property type="molecule type" value="Genomic_DNA"/>
</dbReference>
<keyword evidence="9" id="KW-1185">Reference proteome</keyword>
<evidence type="ECO:0000259" key="7">
    <source>
        <dbReference type="PROSITE" id="PS50059"/>
    </source>
</evidence>
<dbReference type="STRING" id="478744.SAMN05444359_115127"/>
<dbReference type="PROSITE" id="PS51257">
    <property type="entry name" value="PROKAR_LIPOPROTEIN"/>
    <property type="match status" value="1"/>
</dbReference>
<evidence type="ECO:0000313" key="9">
    <source>
        <dbReference type="Proteomes" id="UP000199021"/>
    </source>
</evidence>
<dbReference type="PANTHER" id="PTHR43811:SF19">
    <property type="entry name" value="39 KDA FK506-BINDING NUCLEAR PROTEIN"/>
    <property type="match status" value="1"/>
</dbReference>
<dbReference type="AlphaFoldDB" id="A0A1H9IT95"/>
<dbReference type="Proteomes" id="UP000199021">
    <property type="component" value="Unassembled WGS sequence"/>
</dbReference>
<name>A0A1H9IT95_9BACT</name>
<dbReference type="PROSITE" id="PS50059">
    <property type="entry name" value="FKBP_PPIASE"/>
    <property type="match status" value="1"/>
</dbReference>
<sequence>MKFFSLLFMGCLFLAFGCNKEDICGENLITIEQYIMDNNLNVQEGAEGLLYIIEDPGGIDRPSSTASVTVNYRGVTTDDVVFDETNGSAVPFRLSNLIRGWQLGIPLVGQGGRVKLFIPSELGYGSRAVGSICPNSDLIFDIELVSFSE</sequence>
<dbReference type="InParanoid" id="A0A1H9IT95"/>
<keyword evidence="4 5" id="KW-0413">Isomerase</keyword>
<dbReference type="GO" id="GO:0003755">
    <property type="term" value="F:peptidyl-prolyl cis-trans isomerase activity"/>
    <property type="evidence" value="ECO:0007669"/>
    <property type="project" value="UniProtKB-UniRule"/>
</dbReference>
<dbReference type="OrthoDB" id="669809at2"/>
<evidence type="ECO:0000313" key="8">
    <source>
        <dbReference type="EMBL" id="SEQ77738.1"/>
    </source>
</evidence>
<dbReference type="Pfam" id="PF00254">
    <property type="entry name" value="FKBP_C"/>
    <property type="match status" value="1"/>
</dbReference>
<feature type="domain" description="PPIase FKBP-type" evidence="7">
    <location>
        <begin position="65"/>
        <end position="148"/>
    </location>
</feature>
<dbReference type="SUPFAM" id="SSF54534">
    <property type="entry name" value="FKBP-like"/>
    <property type="match status" value="1"/>
</dbReference>
<dbReference type="InterPro" id="IPR046357">
    <property type="entry name" value="PPIase_dom_sf"/>
</dbReference>
<dbReference type="EC" id="5.2.1.8" evidence="6"/>
<proteinExistence type="inferred from homology"/>
<evidence type="ECO:0000256" key="3">
    <source>
        <dbReference type="ARBA" id="ARBA00023110"/>
    </source>
</evidence>
<organism evidence="8 9">
    <name type="scientific">Neolewinella agarilytica</name>
    <dbReference type="NCBI Taxonomy" id="478744"/>
    <lineage>
        <taxon>Bacteria</taxon>
        <taxon>Pseudomonadati</taxon>
        <taxon>Bacteroidota</taxon>
        <taxon>Saprospiria</taxon>
        <taxon>Saprospirales</taxon>
        <taxon>Lewinellaceae</taxon>
        <taxon>Neolewinella</taxon>
    </lineage>
</organism>
<evidence type="ECO:0000256" key="4">
    <source>
        <dbReference type="ARBA" id="ARBA00023235"/>
    </source>
</evidence>
<dbReference type="PANTHER" id="PTHR43811">
    <property type="entry name" value="FKBP-TYPE PEPTIDYL-PROLYL CIS-TRANS ISOMERASE FKPA"/>
    <property type="match status" value="1"/>
</dbReference>
<evidence type="ECO:0000256" key="5">
    <source>
        <dbReference type="PROSITE-ProRule" id="PRU00277"/>
    </source>
</evidence>
<protein>
    <recommendedName>
        <fullName evidence="6">Peptidyl-prolyl cis-trans isomerase</fullName>
        <ecNumber evidence="6">5.2.1.8</ecNumber>
    </recommendedName>
</protein>
<accession>A0A1H9IT95</accession>
<dbReference type="InterPro" id="IPR001179">
    <property type="entry name" value="PPIase_FKBP_dom"/>
</dbReference>
<dbReference type="RefSeq" id="WP_090169727.1">
    <property type="nucleotide sequence ID" value="NZ_FOFB01000015.1"/>
</dbReference>
<dbReference type="Gene3D" id="3.10.50.40">
    <property type="match status" value="1"/>
</dbReference>
<reference evidence="9" key="1">
    <citation type="submission" date="2016-10" db="EMBL/GenBank/DDBJ databases">
        <authorList>
            <person name="Varghese N."/>
            <person name="Submissions S."/>
        </authorList>
    </citation>
    <scope>NUCLEOTIDE SEQUENCE [LARGE SCALE GENOMIC DNA]</scope>
    <source>
        <strain evidence="9">DSM 24740</strain>
    </source>
</reference>
<evidence type="ECO:0000256" key="6">
    <source>
        <dbReference type="RuleBase" id="RU003915"/>
    </source>
</evidence>
<comment type="catalytic activity">
    <reaction evidence="1 5 6">
        <text>[protein]-peptidylproline (omega=180) = [protein]-peptidylproline (omega=0)</text>
        <dbReference type="Rhea" id="RHEA:16237"/>
        <dbReference type="Rhea" id="RHEA-COMP:10747"/>
        <dbReference type="Rhea" id="RHEA-COMP:10748"/>
        <dbReference type="ChEBI" id="CHEBI:83833"/>
        <dbReference type="ChEBI" id="CHEBI:83834"/>
        <dbReference type="EC" id="5.2.1.8"/>
    </reaction>
</comment>
<gene>
    <name evidence="8" type="ORF">SAMN05444359_115127</name>
</gene>